<sequence>MAGKTTKFQGTKFYIGTGVETEKNITACTVTPNATITVASHGFKAGDAITITGLGSLDGTYPIKAVDNGTPGLITLADEVDWTAQDKPTVFTQAKVARVQWSDNFCAIKNIERSEDTLTEEDVTTMCDEGTVTEPGEIEFGSTKLTFYAKPSTAMQLLLRKKFFAKESFPYKLIFTNNQGTMYGNGFVQSGNNYSGEVKGNFESGATIKHTKRDYHLPVTA</sequence>
<gene>
    <name evidence="1" type="ORF">N5925_01880</name>
</gene>
<evidence type="ECO:0000313" key="2">
    <source>
        <dbReference type="Proteomes" id="UP001148834"/>
    </source>
</evidence>
<name>A0A6L7AY95_GLAPU</name>
<proteinExistence type="predicted"/>
<dbReference type="AlphaFoldDB" id="A0A6L7AY95"/>
<comment type="caution">
    <text evidence="1">The sequence shown here is derived from an EMBL/GenBank/DDBJ whole genome shotgun (WGS) entry which is preliminary data.</text>
</comment>
<dbReference type="Proteomes" id="UP001148834">
    <property type="component" value="Unassembled WGS sequence"/>
</dbReference>
<protein>
    <submittedName>
        <fullName evidence="1">Uncharacterized protein</fullName>
    </submittedName>
</protein>
<evidence type="ECO:0000313" key="1">
    <source>
        <dbReference type="EMBL" id="MDD2167373.1"/>
    </source>
</evidence>
<dbReference type="RefSeq" id="WP_075606009.1">
    <property type="nucleotide sequence ID" value="NZ_CP054198.1"/>
</dbReference>
<dbReference type="InterPro" id="IPR023366">
    <property type="entry name" value="ATP_synth_asu-like_sf"/>
</dbReference>
<dbReference type="Gene3D" id="2.40.30.20">
    <property type="match status" value="1"/>
</dbReference>
<dbReference type="EMBL" id="JAODIR010000005">
    <property type="protein sequence ID" value="MDD2167373.1"/>
    <property type="molecule type" value="Genomic_DNA"/>
</dbReference>
<reference evidence="1" key="1">
    <citation type="submission" date="2022-09" db="EMBL/GenBank/DDBJ databases">
        <title>Molecular characterization of Glaesserella parasuis strains circulating in commercial swine farms using whole-genome sequencing.</title>
        <authorList>
            <person name="Mugabi R."/>
            <person name="Clavijo M."/>
            <person name="Li G."/>
        </authorList>
    </citation>
    <scope>NUCLEOTIDE SEQUENCE</scope>
    <source>
        <strain evidence="1">0435-53</strain>
    </source>
</reference>
<accession>A0A6L7AY95</accession>
<organism evidence="1 2">
    <name type="scientific">Glaesserella parasuis</name>
    <name type="common">Haemophilus parasuis</name>
    <dbReference type="NCBI Taxonomy" id="738"/>
    <lineage>
        <taxon>Bacteria</taxon>
        <taxon>Pseudomonadati</taxon>
        <taxon>Pseudomonadota</taxon>
        <taxon>Gammaproteobacteria</taxon>
        <taxon>Pasteurellales</taxon>
        <taxon>Pasteurellaceae</taxon>
        <taxon>Glaesserella</taxon>
    </lineage>
</organism>
<dbReference type="Gene3D" id="4.10.410.40">
    <property type="match status" value="1"/>
</dbReference>